<evidence type="ECO:0000259" key="3">
    <source>
        <dbReference type="PROSITE" id="PS50948"/>
    </source>
</evidence>
<proteinExistence type="predicted"/>
<evidence type="ECO:0000256" key="2">
    <source>
        <dbReference type="SAM" id="SignalP"/>
    </source>
</evidence>
<accession>A0A813ATY3</accession>
<organism evidence="4 5">
    <name type="scientific">Symbiodinium necroappetens</name>
    <dbReference type="NCBI Taxonomy" id="1628268"/>
    <lineage>
        <taxon>Eukaryota</taxon>
        <taxon>Sar</taxon>
        <taxon>Alveolata</taxon>
        <taxon>Dinophyceae</taxon>
        <taxon>Suessiales</taxon>
        <taxon>Symbiodiniaceae</taxon>
        <taxon>Symbiodinium</taxon>
    </lineage>
</organism>
<keyword evidence="5" id="KW-1185">Reference proteome</keyword>
<dbReference type="PROSITE" id="PS50948">
    <property type="entry name" value="PAN"/>
    <property type="match status" value="1"/>
</dbReference>
<reference evidence="4" key="1">
    <citation type="submission" date="2021-02" db="EMBL/GenBank/DDBJ databases">
        <authorList>
            <person name="Dougan E. K."/>
            <person name="Rhodes N."/>
            <person name="Thang M."/>
            <person name="Chan C."/>
        </authorList>
    </citation>
    <scope>NUCLEOTIDE SEQUENCE</scope>
</reference>
<feature type="signal peptide" evidence="2">
    <location>
        <begin position="1"/>
        <end position="17"/>
    </location>
</feature>
<feature type="domain" description="Apple" evidence="3">
    <location>
        <begin position="250"/>
        <end position="315"/>
    </location>
</feature>
<dbReference type="AlphaFoldDB" id="A0A813ATY3"/>
<dbReference type="SMART" id="SM00473">
    <property type="entry name" value="PAN_AP"/>
    <property type="match status" value="3"/>
</dbReference>
<dbReference type="Pfam" id="PF14295">
    <property type="entry name" value="PAN_4"/>
    <property type="match status" value="3"/>
</dbReference>
<comment type="caution">
    <text evidence="4">The sequence shown here is derived from an EMBL/GenBank/DDBJ whole genome shotgun (WGS) entry which is preliminary data.</text>
</comment>
<name>A0A813ATY3_9DINO</name>
<evidence type="ECO:0000313" key="4">
    <source>
        <dbReference type="EMBL" id="CAE7877206.1"/>
    </source>
</evidence>
<keyword evidence="2" id="KW-0732">Signal</keyword>
<feature type="chain" id="PRO_5032707854" description="Apple domain-containing protein" evidence="2">
    <location>
        <begin position="18"/>
        <end position="817"/>
    </location>
</feature>
<dbReference type="InterPro" id="IPR003609">
    <property type="entry name" value="Pan_app"/>
</dbReference>
<evidence type="ECO:0000313" key="5">
    <source>
        <dbReference type="Proteomes" id="UP000601435"/>
    </source>
</evidence>
<sequence>MAAAVLIFALLLQQAHAASSGCRGDACSSGNAWLQLHGSFNKATTSESTFQPVDGGMGRACRGSSPGDNRPSYYQVMPAGSGSLDACKDECLADARCKGIEYSPGRCEVWTRTEGIQASIPLNGFSCYSYGEPETTLPPRVGQWEAVDGATNRACRGASRGDNSADHYSVVRGLFTLADCQAECTRQPFCQGVEFSPNRCEIWTRAEGIQASAPVSGYSCYRFLDPSMSTTTPYPPGSFEAVNGGKDQACRGASASDNRPSYFDVIPDVSSITACKAECMKEPSCTGIEYSPGRCEIWTRAAGIEASITLSGFNCWRRTEEPGVRSCSATNGEGGATDAICAETCSYLDADQWPCGGGGPCLCSGGATILPTAAPTTTMRSTTAAATTATMSTTSSTTIRATTSARTTTAAGTTLSTPSTTLDRSIQALESSNSDGVFMYDTGSGWLPSDIYTWPDMIEAVRLMATSGIGSLKLWLGDTNHVYGLVNVAAFLAQCMQETIQYNACDENNWSDKAVVQEAGGATYSAASACGQLHQSYQDYSCSPEEDALAGGKMACDVDPNMEMRAYTQAGWYGAPAKLFCAPKSKVPKAPRWDYSAPWCAPEDGYGHVPPFADNVPLDEYFDYVNGGGSCKDYQGIKTGGWKFTGEGCVDGACPNPDAPLFGQPEGREDLEGCCWWGRGVIQTTGTCNFGKLNFFMGKRAADEGRSSIYPQIDFCKNPNSICDPSSPPELKWVAGMFYWLNAVQPYSSGGWDYIAELKKWVDNGMQKGDRSFINGASGIVNRGCHNPPNCGTGELHAATERAANFDKVLEAMGLMG</sequence>
<dbReference type="Gene3D" id="1.10.530.10">
    <property type="match status" value="1"/>
</dbReference>
<dbReference type="EMBL" id="CAJNJA010062697">
    <property type="protein sequence ID" value="CAE7877206.1"/>
    <property type="molecule type" value="Genomic_DNA"/>
</dbReference>
<evidence type="ECO:0000256" key="1">
    <source>
        <dbReference type="SAM" id="MobiDB-lite"/>
    </source>
</evidence>
<protein>
    <recommendedName>
        <fullName evidence="3">Apple domain-containing protein</fullName>
    </recommendedName>
</protein>
<dbReference type="PANTHER" id="PTHR21113:SF4">
    <property type="entry name" value="CHITIN-BINDING TYPE-4 DOMAIN-CONTAINING PROTEIN"/>
    <property type="match status" value="1"/>
</dbReference>
<gene>
    <name evidence="4" type="ORF">SNEC2469_LOCUS28641</name>
</gene>
<feature type="region of interest" description="Disordered" evidence="1">
    <location>
        <begin position="385"/>
        <end position="418"/>
    </location>
</feature>
<dbReference type="PANTHER" id="PTHR21113">
    <property type="entry name" value="AGAP001705-PA"/>
    <property type="match status" value="1"/>
</dbReference>
<dbReference type="OrthoDB" id="10264900at2759"/>
<dbReference type="Proteomes" id="UP000601435">
    <property type="component" value="Unassembled WGS sequence"/>
</dbReference>